<proteinExistence type="predicted"/>
<sequence length="211" mass="24226">MARQTDINDMCKEDGVPPLYVANWSGKWHDYEQSSIHTFKFSNYPSLSKRITRILKKGIIEPADEHCKKDCSCSDTATKGHCTCDLKKSRRPVIHECSSTGKCDVQLCSNRIVQNGRQMPLIIMRHHIKGYTIRLFCDVKQGEFVHEYVGEKTRDRTRQWTKLMPSTSQIPYSNTTEKLIEKTNIGIGGTTGGRRRRDTAIGHLLSTDYEW</sequence>
<dbReference type="Gene3D" id="2.170.270.10">
    <property type="entry name" value="SET domain"/>
    <property type="match status" value="1"/>
</dbReference>
<dbReference type="PANTHER" id="PTHR45660:SF13">
    <property type="entry name" value="HISTONE-LYSINE N-METHYLTRANSFERASE SETMAR"/>
    <property type="match status" value="1"/>
</dbReference>
<dbReference type="PANTHER" id="PTHR45660">
    <property type="entry name" value="HISTONE-LYSINE N-METHYLTRANSFERASE SETMAR"/>
    <property type="match status" value="1"/>
</dbReference>
<dbReference type="GO" id="GO:0003690">
    <property type="term" value="F:double-stranded DNA binding"/>
    <property type="evidence" value="ECO:0007669"/>
    <property type="project" value="TreeGrafter"/>
</dbReference>
<reference evidence="2" key="1">
    <citation type="submission" date="2022-10" db="EMBL/GenBank/DDBJ databases">
        <title>Genome assembly of Pristionchus species.</title>
        <authorList>
            <person name="Yoshida K."/>
            <person name="Sommer R.J."/>
        </authorList>
    </citation>
    <scope>NUCLEOTIDE SEQUENCE [LARGE SCALE GENOMIC DNA]</scope>
    <source>
        <strain evidence="2">RS5460</strain>
    </source>
</reference>
<dbReference type="EMBL" id="BTRK01000006">
    <property type="protein sequence ID" value="GMR58377.1"/>
    <property type="molecule type" value="Genomic_DNA"/>
</dbReference>
<keyword evidence="2" id="KW-1185">Reference proteome</keyword>
<dbReference type="GO" id="GO:0042054">
    <property type="term" value="F:histone methyltransferase activity"/>
    <property type="evidence" value="ECO:0007669"/>
    <property type="project" value="TreeGrafter"/>
</dbReference>
<comment type="caution">
    <text evidence="1">The sequence shown here is derived from an EMBL/GenBank/DDBJ whole genome shotgun (WGS) entry which is preliminary data.</text>
</comment>
<organism evidence="1 2">
    <name type="scientific">Pristionchus mayeri</name>
    <dbReference type="NCBI Taxonomy" id="1317129"/>
    <lineage>
        <taxon>Eukaryota</taxon>
        <taxon>Metazoa</taxon>
        <taxon>Ecdysozoa</taxon>
        <taxon>Nematoda</taxon>
        <taxon>Chromadorea</taxon>
        <taxon>Rhabditida</taxon>
        <taxon>Rhabditina</taxon>
        <taxon>Diplogasteromorpha</taxon>
        <taxon>Diplogasteroidea</taxon>
        <taxon>Neodiplogasteridae</taxon>
        <taxon>Pristionchus</taxon>
    </lineage>
</organism>
<dbReference type="InterPro" id="IPR046341">
    <property type="entry name" value="SET_dom_sf"/>
</dbReference>
<evidence type="ECO:0000313" key="2">
    <source>
        <dbReference type="Proteomes" id="UP001328107"/>
    </source>
</evidence>
<evidence type="ECO:0008006" key="3">
    <source>
        <dbReference type="Google" id="ProtNLM"/>
    </source>
</evidence>
<accession>A0AAN5IA44</accession>
<dbReference type="AlphaFoldDB" id="A0AAN5IA44"/>
<name>A0AAN5IA44_9BILA</name>
<dbReference type="InterPro" id="IPR051357">
    <property type="entry name" value="H3K9_HMTase_SUVAR3-9"/>
</dbReference>
<dbReference type="Proteomes" id="UP001328107">
    <property type="component" value="Unassembled WGS sequence"/>
</dbReference>
<gene>
    <name evidence="1" type="ORF">PMAYCL1PPCAC_28572</name>
</gene>
<evidence type="ECO:0000313" key="1">
    <source>
        <dbReference type="EMBL" id="GMR58377.1"/>
    </source>
</evidence>
<dbReference type="SUPFAM" id="SSF82199">
    <property type="entry name" value="SET domain"/>
    <property type="match status" value="1"/>
</dbReference>
<feature type="non-terminal residue" evidence="1">
    <location>
        <position position="211"/>
    </location>
</feature>
<protein>
    <recommendedName>
        <fullName evidence="3">AWS domain-containing protein</fullName>
    </recommendedName>
</protein>